<dbReference type="Pfam" id="PF08496">
    <property type="entry name" value="Peptidase_S49_N"/>
    <property type="match status" value="1"/>
</dbReference>
<keyword evidence="4" id="KW-0645">Protease</keyword>
<keyword evidence="2" id="KW-0812">Transmembrane</keyword>
<dbReference type="GO" id="GO:0006508">
    <property type="term" value="P:proteolysis"/>
    <property type="evidence" value="ECO:0007669"/>
    <property type="project" value="UniProtKB-KW"/>
</dbReference>
<evidence type="ECO:0000256" key="2">
    <source>
        <dbReference type="SAM" id="Phobius"/>
    </source>
</evidence>
<proteinExistence type="predicted"/>
<protein>
    <submittedName>
        <fullName evidence="4">Putative protease sohB</fullName>
        <ecNumber evidence="4">3.4.21.-</ecNumber>
    </submittedName>
</protein>
<keyword evidence="4" id="KW-0378">Hydrolase</keyword>
<dbReference type="InterPro" id="IPR013703">
    <property type="entry name" value="Peptidase_S49_N_proteobac"/>
</dbReference>
<name>A0A2X5B641_SALET</name>
<evidence type="ECO:0000256" key="1">
    <source>
        <dbReference type="SAM" id="Coils"/>
    </source>
</evidence>
<feature type="coiled-coil region" evidence="1">
    <location>
        <begin position="34"/>
        <end position="61"/>
    </location>
</feature>
<evidence type="ECO:0000313" key="4">
    <source>
        <dbReference type="EMBL" id="SUH08993.1"/>
    </source>
</evidence>
<sequence>MLSEYGLFLAKIVTVVVAIAVIVLLIVNATQRKRQRGELRVTNLSEQYQEMKDDLAAALMDGHQQNCGIKRRKKA</sequence>
<dbReference type="EC" id="3.4.21.-" evidence="4"/>
<keyword evidence="2" id="KW-1133">Transmembrane helix</keyword>
<dbReference type="EMBL" id="UGXR01000001">
    <property type="protein sequence ID" value="SUH08993.1"/>
    <property type="molecule type" value="Genomic_DNA"/>
</dbReference>
<keyword evidence="2" id="KW-0472">Membrane</keyword>
<keyword evidence="1" id="KW-0175">Coiled coil</keyword>
<accession>A0A2X5B641</accession>
<dbReference type="GO" id="GO:0005886">
    <property type="term" value="C:plasma membrane"/>
    <property type="evidence" value="ECO:0007669"/>
    <property type="project" value="InterPro"/>
</dbReference>
<dbReference type="Proteomes" id="UP000254346">
    <property type="component" value="Unassembled WGS sequence"/>
</dbReference>
<organism evidence="4 5">
    <name type="scientific">Salmonella enterica I</name>
    <dbReference type="NCBI Taxonomy" id="59201"/>
    <lineage>
        <taxon>Bacteria</taxon>
        <taxon>Pseudomonadati</taxon>
        <taxon>Pseudomonadota</taxon>
        <taxon>Gammaproteobacteria</taxon>
        <taxon>Enterobacterales</taxon>
        <taxon>Enterobacteriaceae</taxon>
        <taxon>Salmonella</taxon>
    </lineage>
</organism>
<gene>
    <name evidence="4" type="primary">sohB_1</name>
    <name evidence="4" type="ORF">NCTC8256_02953</name>
</gene>
<dbReference type="GO" id="GO:0004252">
    <property type="term" value="F:serine-type endopeptidase activity"/>
    <property type="evidence" value="ECO:0007669"/>
    <property type="project" value="InterPro"/>
</dbReference>
<feature type="transmembrane region" description="Helical" evidence="2">
    <location>
        <begin position="6"/>
        <end position="27"/>
    </location>
</feature>
<evidence type="ECO:0000313" key="5">
    <source>
        <dbReference type="Proteomes" id="UP000254346"/>
    </source>
</evidence>
<reference evidence="4 5" key="1">
    <citation type="submission" date="2018-06" db="EMBL/GenBank/DDBJ databases">
        <authorList>
            <consortium name="Pathogen Informatics"/>
            <person name="Doyle S."/>
        </authorList>
    </citation>
    <scope>NUCLEOTIDE SEQUENCE [LARGE SCALE GENOMIC DNA]</scope>
    <source>
        <strain evidence="4 5">NCTC8256</strain>
    </source>
</reference>
<feature type="domain" description="Peptidase S49 N-terminal proteobacteria" evidence="3">
    <location>
        <begin position="1"/>
        <end position="74"/>
    </location>
</feature>
<dbReference type="AlphaFoldDB" id="A0A2X5B641"/>
<evidence type="ECO:0000259" key="3">
    <source>
        <dbReference type="Pfam" id="PF08496"/>
    </source>
</evidence>